<dbReference type="SMART" id="SM00530">
    <property type="entry name" value="HTH_XRE"/>
    <property type="match status" value="1"/>
</dbReference>
<dbReference type="SUPFAM" id="SSF47413">
    <property type="entry name" value="lambda repressor-like DNA-binding domains"/>
    <property type="match status" value="1"/>
</dbReference>
<dbReference type="AlphaFoldDB" id="A0AB39IEA3"/>
<name>A0AB39IEA3_9GAMM</name>
<reference evidence="2" key="1">
    <citation type="submission" date="2024-07" db="EMBL/GenBank/DDBJ databases">
        <authorList>
            <person name="Pedron J."/>
        </authorList>
    </citation>
    <scope>NUCLEOTIDE SEQUENCE</scope>
    <source>
        <strain evidence="2">A642-S2-A17</strain>
    </source>
</reference>
<dbReference type="GO" id="GO:0003677">
    <property type="term" value="F:DNA binding"/>
    <property type="evidence" value="ECO:0007669"/>
    <property type="project" value="InterPro"/>
</dbReference>
<proteinExistence type="predicted"/>
<dbReference type="InterPro" id="IPR001387">
    <property type="entry name" value="Cro/C1-type_HTH"/>
</dbReference>
<accession>A0AB39IEA3</accession>
<dbReference type="RefSeq" id="WP_226100513.1">
    <property type="nucleotide sequence ID" value="NZ_CP162411.1"/>
</dbReference>
<gene>
    <name evidence="2" type="ORF">LF923_0015610</name>
</gene>
<protein>
    <submittedName>
        <fullName evidence="2">Helix-turn-helix transcriptional regulator</fullName>
    </submittedName>
</protein>
<dbReference type="CDD" id="cd00093">
    <property type="entry name" value="HTH_XRE"/>
    <property type="match status" value="1"/>
</dbReference>
<dbReference type="PROSITE" id="PS50943">
    <property type="entry name" value="HTH_CROC1"/>
    <property type="match status" value="1"/>
</dbReference>
<evidence type="ECO:0000259" key="1">
    <source>
        <dbReference type="PROSITE" id="PS50943"/>
    </source>
</evidence>
<dbReference type="InterPro" id="IPR010982">
    <property type="entry name" value="Lambda_DNA-bd_dom_sf"/>
</dbReference>
<dbReference type="Pfam" id="PF01381">
    <property type="entry name" value="HTH_3"/>
    <property type="match status" value="1"/>
</dbReference>
<dbReference type="EMBL" id="CP162411">
    <property type="protein sequence ID" value="XDL13611.1"/>
    <property type="molecule type" value="Genomic_DNA"/>
</dbReference>
<organism evidence="2">
    <name type="scientific">Dickeya oryzae</name>
    <dbReference type="NCBI Taxonomy" id="1240404"/>
    <lineage>
        <taxon>Bacteria</taxon>
        <taxon>Pseudomonadati</taxon>
        <taxon>Pseudomonadota</taxon>
        <taxon>Gammaproteobacteria</taxon>
        <taxon>Enterobacterales</taxon>
        <taxon>Pectobacteriaceae</taxon>
        <taxon>Dickeya</taxon>
    </lineage>
</organism>
<sequence length="112" mass="12674">MPSCHLDELDIAVIGKRLKLARVNAGLTQLELGCRAGLDEETASSRISQYEREVNEPDFGLVCQFAAVLDVPEAYFYARDEELALMILQYHYYKKVHPDAVFGAAFRLEHGR</sequence>
<feature type="domain" description="HTH cro/C1-type" evidence="1">
    <location>
        <begin position="18"/>
        <end position="76"/>
    </location>
</feature>
<dbReference type="Gene3D" id="1.10.260.40">
    <property type="entry name" value="lambda repressor-like DNA-binding domains"/>
    <property type="match status" value="1"/>
</dbReference>
<evidence type="ECO:0000313" key="2">
    <source>
        <dbReference type="EMBL" id="XDL13611.1"/>
    </source>
</evidence>